<proteinExistence type="predicted"/>
<feature type="transmembrane region" description="Helical" evidence="1">
    <location>
        <begin position="34"/>
        <end position="52"/>
    </location>
</feature>
<dbReference type="EMBL" id="RQTU01000675">
    <property type="protein sequence ID" value="RRD56589.1"/>
    <property type="molecule type" value="Genomic_DNA"/>
</dbReference>
<evidence type="ECO:0000313" key="2">
    <source>
        <dbReference type="EMBL" id="RRD56589.1"/>
    </source>
</evidence>
<keyword evidence="1" id="KW-0472">Membrane</keyword>
<protein>
    <submittedName>
        <fullName evidence="2">GGDEF domain-containing protein</fullName>
    </submittedName>
</protein>
<comment type="caution">
    <text evidence="2">The sequence shown here is derived from an EMBL/GenBank/DDBJ whole genome shotgun (WGS) entry which is preliminary data.</text>
</comment>
<feature type="non-terminal residue" evidence="2">
    <location>
        <position position="53"/>
    </location>
</feature>
<feature type="transmembrane region" description="Helical" evidence="1">
    <location>
        <begin position="12"/>
        <end position="28"/>
    </location>
</feature>
<accession>A0A3P1XCV9</accession>
<reference evidence="2 3" key="1">
    <citation type="submission" date="2018-11" db="EMBL/GenBank/DDBJ databases">
        <title>Enterobacteriaceae from Patient.</title>
        <authorList>
            <person name="Shen C."/>
            <person name="Yang Y."/>
            <person name="Tian G."/>
        </authorList>
    </citation>
    <scope>NUCLEOTIDE SEQUENCE [LARGE SCALE GENOMIC DNA]</scope>
    <source>
        <strain evidence="2 3">GBGD28</strain>
    </source>
</reference>
<keyword evidence="1" id="KW-0812">Transmembrane</keyword>
<evidence type="ECO:0000256" key="1">
    <source>
        <dbReference type="SAM" id="Phobius"/>
    </source>
</evidence>
<keyword evidence="1" id="KW-1133">Transmembrane helix</keyword>
<dbReference type="AlphaFoldDB" id="A0A3P1XCV9"/>
<sequence>MIINQVPIKIKIFIFLFSCISIIFLLLHANNGIYITQTTQISYSVFIIGLFFI</sequence>
<dbReference type="Proteomes" id="UP000271008">
    <property type="component" value="Unassembled WGS sequence"/>
</dbReference>
<name>A0A3P1XCV9_ECOLX</name>
<evidence type="ECO:0000313" key="3">
    <source>
        <dbReference type="Proteomes" id="UP000271008"/>
    </source>
</evidence>
<organism evidence="2 3">
    <name type="scientific">Escherichia coli</name>
    <dbReference type="NCBI Taxonomy" id="562"/>
    <lineage>
        <taxon>Bacteria</taxon>
        <taxon>Pseudomonadati</taxon>
        <taxon>Pseudomonadota</taxon>
        <taxon>Gammaproteobacteria</taxon>
        <taxon>Enterobacterales</taxon>
        <taxon>Enterobacteriaceae</taxon>
        <taxon>Escherichia</taxon>
    </lineage>
</organism>
<gene>
    <name evidence="2" type="ORF">EIA08_31725</name>
</gene>